<accession>A0A4Q1C7A4</accession>
<evidence type="ECO:0000313" key="6">
    <source>
        <dbReference type="EMBL" id="RXK54708.1"/>
    </source>
</evidence>
<keyword evidence="7" id="KW-1185">Reference proteome</keyword>
<feature type="modified residue" description="4-aspartylphosphate" evidence="3">
    <location>
        <position position="67"/>
    </location>
</feature>
<dbReference type="Gene3D" id="1.10.10.10">
    <property type="entry name" value="Winged helix-like DNA-binding domain superfamily/Winged helix DNA-binding domain"/>
    <property type="match status" value="1"/>
</dbReference>
<dbReference type="CDD" id="cd06170">
    <property type="entry name" value="LuxR_C_like"/>
    <property type="match status" value="1"/>
</dbReference>
<dbReference type="SMART" id="SM00448">
    <property type="entry name" value="REC"/>
    <property type="match status" value="1"/>
</dbReference>
<dbReference type="InterPro" id="IPR000792">
    <property type="entry name" value="Tscrpt_reg_LuxR_C"/>
</dbReference>
<dbReference type="InterPro" id="IPR001789">
    <property type="entry name" value="Sig_transdc_resp-reg_receiver"/>
</dbReference>
<dbReference type="PRINTS" id="PR00038">
    <property type="entry name" value="HTHLUXR"/>
</dbReference>
<dbReference type="EMBL" id="SDHX01000001">
    <property type="protein sequence ID" value="RXK54708.1"/>
    <property type="molecule type" value="Genomic_DNA"/>
</dbReference>
<dbReference type="GO" id="GO:0000160">
    <property type="term" value="P:phosphorelay signal transduction system"/>
    <property type="evidence" value="ECO:0007669"/>
    <property type="project" value="InterPro"/>
</dbReference>
<feature type="domain" description="HTH luxR-type" evidence="4">
    <location>
        <begin position="151"/>
        <end position="216"/>
    </location>
</feature>
<dbReference type="PANTHER" id="PTHR43214">
    <property type="entry name" value="TWO-COMPONENT RESPONSE REGULATOR"/>
    <property type="match status" value="1"/>
</dbReference>
<keyword evidence="1 3" id="KW-0597">Phosphoprotein</keyword>
<dbReference type="InterPro" id="IPR016032">
    <property type="entry name" value="Sig_transdc_resp-reg_C-effctor"/>
</dbReference>
<evidence type="ECO:0000259" key="5">
    <source>
        <dbReference type="PROSITE" id="PS50110"/>
    </source>
</evidence>
<dbReference type="AlphaFoldDB" id="A0A4Q1C7A4"/>
<dbReference type="Pfam" id="PF00072">
    <property type="entry name" value="Response_reg"/>
    <property type="match status" value="1"/>
</dbReference>
<protein>
    <submittedName>
        <fullName evidence="6">Response regulator transcription factor</fullName>
    </submittedName>
</protein>
<keyword evidence="2" id="KW-0238">DNA-binding</keyword>
<gene>
    <name evidence="6" type="ORF">ESB00_02095</name>
</gene>
<dbReference type="Gene3D" id="3.40.50.2300">
    <property type="match status" value="1"/>
</dbReference>
<dbReference type="CDD" id="cd17535">
    <property type="entry name" value="REC_NarL-like"/>
    <property type="match status" value="1"/>
</dbReference>
<name>A0A4Q1C7A4_9BACT</name>
<dbReference type="Proteomes" id="UP000290218">
    <property type="component" value="Unassembled WGS sequence"/>
</dbReference>
<dbReference type="PROSITE" id="PS50043">
    <property type="entry name" value="HTH_LUXR_2"/>
    <property type="match status" value="1"/>
</dbReference>
<evidence type="ECO:0000256" key="1">
    <source>
        <dbReference type="ARBA" id="ARBA00022553"/>
    </source>
</evidence>
<comment type="caution">
    <text evidence="6">The sequence shown here is derived from an EMBL/GenBank/DDBJ whole genome shotgun (WGS) entry which is preliminary data.</text>
</comment>
<dbReference type="Pfam" id="PF00196">
    <property type="entry name" value="GerE"/>
    <property type="match status" value="1"/>
</dbReference>
<dbReference type="OrthoDB" id="198795at2"/>
<organism evidence="6 7">
    <name type="scientific">Oleiharenicola lentus</name>
    <dbReference type="NCBI Taxonomy" id="2508720"/>
    <lineage>
        <taxon>Bacteria</taxon>
        <taxon>Pseudomonadati</taxon>
        <taxon>Verrucomicrobiota</taxon>
        <taxon>Opitutia</taxon>
        <taxon>Opitutales</taxon>
        <taxon>Opitutaceae</taxon>
        <taxon>Oleiharenicola</taxon>
    </lineage>
</organism>
<dbReference type="PANTHER" id="PTHR43214:SF43">
    <property type="entry name" value="TWO-COMPONENT RESPONSE REGULATOR"/>
    <property type="match status" value="1"/>
</dbReference>
<evidence type="ECO:0000259" key="4">
    <source>
        <dbReference type="PROSITE" id="PS50043"/>
    </source>
</evidence>
<evidence type="ECO:0000256" key="2">
    <source>
        <dbReference type="ARBA" id="ARBA00023125"/>
    </source>
</evidence>
<dbReference type="SUPFAM" id="SSF46894">
    <property type="entry name" value="C-terminal effector domain of the bipartite response regulators"/>
    <property type="match status" value="1"/>
</dbReference>
<evidence type="ECO:0000256" key="3">
    <source>
        <dbReference type="PROSITE-ProRule" id="PRU00169"/>
    </source>
</evidence>
<proteinExistence type="predicted"/>
<evidence type="ECO:0000313" key="7">
    <source>
        <dbReference type="Proteomes" id="UP000290218"/>
    </source>
</evidence>
<dbReference type="InterPro" id="IPR011006">
    <property type="entry name" value="CheY-like_superfamily"/>
</dbReference>
<dbReference type="InterPro" id="IPR039420">
    <property type="entry name" value="WalR-like"/>
</dbReference>
<dbReference type="GO" id="GO:0006355">
    <property type="term" value="P:regulation of DNA-templated transcription"/>
    <property type="evidence" value="ECO:0007669"/>
    <property type="project" value="InterPro"/>
</dbReference>
<feature type="domain" description="Response regulatory" evidence="5">
    <location>
        <begin position="16"/>
        <end position="132"/>
    </location>
</feature>
<dbReference type="InterPro" id="IPR058245">
    <property type="entry name" value="NreC/VraR/RcsB-like_REC"/>
</dbReference>
<dbReference type="GO" id="GO:0003677">
    <property type="term" value="F:DNA binding"/>
    <property type="evidence" value="ECO:0007669"/>
    <property type="project" value="UniProtKB-KW"/>
</dbReference>
<dbReference type="PROSITE" id="PS50110">
    <property type="entry name" value="RESPONSE_REGULATORY"/>
    <property type="match status" value="1"/>
</dbReference>
<dbReference type="SUPFAM" id="SSF52172">
    <property type="entry name" value="CheY-like"/>
    <property type="match status" value="1"/>
</dbReference>
<dbReference type="SMART" id="SM00421">
    <property type="entry name" value="HTH_LUXR"/>
    <property type="match status" value="1"/>
</dbReference>
<reference evidence="6 7" key="1">
    <citation type="submission" date="2019-01" db="EMBL/GenBank/DDBJ databases">
        <title>Lacunisphaera sp. strain TWA-58.</title>
        <authorList>
            <person name="Chen W.-M."/>
        </authorList>
    </citation>
    <scope>NUCLEOTIDE SEQUENCE [LARGE SCALE GENOMIC DNA]</scope>
    <source>
        <strain evidence="6 7">TWA-58</strain>
    </source>
</reference>
<sequence>MCFYPSGNEPIDGCMKVLLVEDHVVIRQVFADAIGLMPGYEVVGGASTLKAAQEIYQRTKPDIVVLDINLNGWSGLEFLEFLREQQSPTQALIFSGVTDRNVLERALSLGAHGIVEKTDTLPELTAALAAVANGRTYLSPTVAKVLGRKTIRPDVVDLTPREKEVLMHIAKGLGVADIAVKLSISSLAVEEHRRSLINKTGLISQAELVKLGVRLGLIQGG</sequence>
<dbReference type="InterPro" id="IPR036388">
    <property type="entry name" value="WH-like_DNA-bd_sf"/>
</dbReference>